<dbReference type="Proteomes" id="UP000617628">
    <property type="component" value="Unassembled WGS sequence"/>
</dbReference>
<dbReference type="EMBL" id="JAENIL010000023">
    <property type="protein sequence ID" value="MBK1877881.1"/>
    <property type="molecule type" value="Genomic_DNA"/>
</dbReference>
<name>A0A934VLL5_9BACT</name>
<evidence type="ECO:0000313" key="2">
    <source>
        <dbReference type="Proteomes" id="UP000617628"/>
    </source>
</evidence>
<protein>
    <submittedName>
        <fullName evidence="1">Uncharacterized protein</fullName>
    </submittedName>
</protein>
<proteinExistence type="predicted"/>
<reference evidence="1" key="1">
    <citation type="submission" date="2021-01" db="EMBL/GenBank/DDBJ databases">
        <title>Modified the classification status of verrucomicrobia.</title>
        <authorList>
            <person name="Feng X."/>
        </authorList>
    </citation>
    <scope>NUCLEOTIDE SEQUENCE</scope>
    <source>
        <strain evidence="1">KCTC 13126</strain>
    </source>
</reference>
<gene>
    <name evidence="1" type="ORF">JIN87_13475</name>
</gene>
<organism evidence="1 2">
    <name type="scientific">Pelagicoccus mobilis</name>
    <dbReference type="NCBI Taxonomy" id="415221"/>
    <lineage>
        <taxon>Bacteria</taxon>
        <taxon>Pseudomonadati</taxon>
        <taxon>Verrucomicrobiota</taxon>
        <taxon>Opitutia</taxon>
        <taxon>Puniceicoccales</taxon>
        <taxon>Pelagicoccaceae</taxon>
        <taxon>Pelagicoccus</taxon>
    </lineage>
</organism>
<sequence length="225" mass="24836">MKRVKFGQAGVTLESALQVTPHFAQLGEFKVIFENRAQQRRDAALQSALDADIEYAQAKLDQMNAADPSTPISGKPERMSNDEFSAELADVSDTSEALRDSLFERGGQVADTVFLSLEIFPDMDMRDAYAAVILYHDSFDKEGSVSGRIPIISIEKVGDLKGGASNPLSLDLSTKEQFIQNLEFQFYLFANDGTPVATNASSSLQEINQAEREYIQNKLSKGKLR</sequence>
<accession>A0A934VLL5</accession>
<dbReference type="RefSeq" id="WP_200356092.1">
    <property type="nucleotide sequence ID" value="NZ_JAENIL010000023.1"/>
</dbReference>
<evidence type="ECO:0000313" key="1">
    <source>
        <dbReference type="EMBL" id="MBK1877881.1"/>
    </source>
</evidence>
<dbReference type="AlphaFoldDB" id="A0A934VLL5"/>
<comment type="caution">
    <text evidence="1">The sequence shown here is derived from an EMBL/GenBank/DDBJ whole genome shotgun (WGS) entry which is preliminary data.</text>
</comment>
<keyword evidence="2" id="KW-1185">Reference proteome</keyword>